<reference evidence="2 3" key="1">
    <citation type="journal article" date="2024" name="Ann. Entomol. Soc. Am.">
        <title>Genomic analyses of the southern and eastern yellowjacket wasps (Hymenoptera: Vespidae) reveal evolutionary signatures of social life.</title>
        <authorList>
            <person name="Catto M.A."/>
            <person name="Caine P.B."/>
            <person name="Orr S.E."/>
            <person name="Hunt B.G."/>
            <person name="Goodisman M.A.D."/>
        </authorList>
    </citation>
    <scope>NUCLEOTIDE SEQUENCE [LARGE SCALE GENOMIC DNA]</scope>
    <source>
        <strain evidence="2">233</strain>
        <tissue evidence="2">Head and thorax</tissue>
    </source>
</reference>
<feature type="region of interest" description="Disordered" evidence="1">
    <location>
        <begin position="1"/>
        <end position="22"/>
    </location>
</feature>
<evidence type="ECO:0000313" key="3">
    <source>
        <dbReference type="Proteomes" id="UP001607302"/>
    </source>
</evidence>
<protein>
    <submittedName>
        <fullName evidence="2">Uncharacterized protein</fullName>
    </submittedName>
</protein>
<name>A0ABD2A9M2_VESSQ</name>
<dbReference type="Proteomes" id="UP001607302">
    <property type="component" value="Unassembled WGS sequence"/>
</dbReference>
<evidence type="ECO:0000256" key="1">
    <source>
        <dbReference type="SAM" id="MobiDB-lite"/>
    </source>
</evidence>
<feature type="compositionally biased region" description="Low complexity" evidence="1">
    <location>
        <begin position="1"/>
        <end position="14"/>
    </location>
</feature>
<accession>A0ABD2A9M2</accession>
<dbReference type="EMBL" id="JAUDFV010000153">
    <property type="protein sequence ID" value="KAL2717319.1"/>
    <property type="molecule type" value="Genomic_DNA"/>
</dbReference>
<gene>
    <name evidence="2" type="ORF">V1478_013019</name>
</gene>
<evidence type="ECO:0000313" key="2">
    <source>
        <dbReference type="EMBL" id="KAL2717319.1"/>
    </source>
</evidence>
<organism evidence="2 3">
    <name type="scientific">Vespula squamosa</name>
    <name type="common">Southern yellow jacket</name>
    <name type="synonym">Wasp</name>
    <dbReference type="NCBI Taxonomy" id="30214"/>
    <lineage>
        <taxon>Eukaryota</taxon>
        <taxon>Metazoa</taxon>
        <taxon>Ecdysozoa</taxon>
        <taxon>Arthropoda</taxon>
        <taxon>Hexapoda</taxon>
        <taxon>Insecta</taxon>
        <taxon>Pterygota</taxon>
        <taxon>Neoptera</taxon>
        <taxon>Endopterygota</taxon>
        <taxon>Hymenoptera</taxon>
        <taxon>Apocrita</taxon>
        <taxon>Aculeata</taxon>
        <taxon>Vespoidea</taxon>
        <taxon>Vespidae</taxon>
        <taxon>Vespinae</taxon>
        <taxon>Vespula</taxon>
    </lineage>
</organism>
<comment type="caution">
    <text evidence="2">The sequence shown here is derived from an EMBL/GenBank/DDBJ whole genome shotgun (WGS) entry which is preliminary data.</text>
</comment>
<dbReference type="AlphaFoldDB" id="A0ABD2A9M2"/>
<sequence length="148" mass="17113">MLPGSTTTTTTTTTSIEMCDGGHRVGKHSDVFTMDMSERKLHHPENLQHVPDITGRSLWKMNGKEERMGKKKEELNIADLEYHVHGARKRESKWLSLRRFRELRRAAAVKICATHATMKLSQVNVSIRSRPEFLQSITYDKLLFTKLY</sequence>
<proteinExistence type="predicted"/>
<keyword evidence="3" id="KW-1185">Reference proteome</keyword>